<protein>
    <submittedName>
        <fullName evidence="1">Uncharacterized protein</fullName>
    </submittedName>
</protein>
<evidence type="ECO:0000313" key="2">
    <source>
        <dbReference type="Proteomes" id="UP001497482"/>
    </source>
</evidence>
<proteinExistence type="predicted"/>
<name>A0AAV2K546_KNICA</name>
<accession>A0AAV2K546</accession>
<keyword evidence="2" id="KW-1185">Reference proteome</keyword>
<dbReference type="EMBL" id="OZ035838">
    <property type="protein sequence ID" value="CAL1585065.1"/>
    <property type="molecule type" value="Genomic_DNA"/>
</dbReference>
<gene>
    <name evidence="1" type="ORF">KC01_LOCUS15315</name>
</gene>
<dbReference type="AlphaFoldDB" id="A0AAV2K546"/>
<sequence>MVSEAEGPGPQSQGLKVLDHDRFKTTDDEFDIGLFSSLCFKWTQSLSPCASCICSFSFYSVLLEVVLQAVLLQKFVTETRKQKQNQNIGPAAPVLRPGAQAWVPVLRPAVPVLRPGAQARGPCAQAWVPVLRPAVPVLRPGAQARGPCAQAWVPVLRPAVPVLKPGSLCSGPRSLCSGLGPCAQAWVPVLRPGSL</sequence>
<reference evidence="1 2" key="1">
    <citation type="submission" date="2024-04" db="EMBL/GenBank/DDBJ databases">
        <authorList>
            <person name="Waldvogel A.-M."/>
            <person name="Schoenle A."/>
        </authorList>
    </citation>
    <scope>NUCLEOTIDE SEQUENCE [LARGE SCALE GENOMIC DNA]</scope>
</reference>
<organism evidence="1 2">
    <name type="scientific">Knipowitschia caucasica</name>
    <name type="common">Caucasian dwarf goby</name>
    <name type="synonym">Pomatoschistus caucasicus</name>
    <dbReference type="NCBI Taxonomy" id="637954"/>
    <lineage>
        <taxon>Eukaryota</taxon>
        <taxon>Metazoa</taxon>
        <taxon>Chordata</taxon>
        <taxon>Craniata</taxon>
        <taxon>Vertebrata</taxon>
        <taxon>Euteleostomi</taxon>
        <taxon>Actinopterygii</taxon>
        <taxon>Neopterygii</taxon>
        <taxon>Teleostei</taxon>
        <taxon>Neoteleostei</taxon>
        <taxon>Acanthomorphata</taxon>
        <taxon>Gobiaria</taxon>
        <taxon>Gobiiformes</taxon>
        <taxon>Gobioidei</taxon>
        <taxon>Gobiidae</taxon>
        <taxon>Gobiinae</taxon>
        <taxon>Knipowitschia</taxon>
    </lineage>
</organism>
<evidence type="ECO:0000313" key="1">
    <source>
        <dbReference type="EMBL" id="CAL1585065.1"/>
    </source>
</evidence>
<dbReference type="Proteomes" id="UP001497482">
    <property type="component" value="Chromosome 16"/>
</dbReference>